<sequence length="387" mass="43994">MPRPAHQTCFSLTIDGLERDVQVLEFSGEEAISKPYFFNMEWLANPGLDLESLVDAEAFLGFDPQGRGIHGRIYHIERSGDRYRAVLVPHLSYLRHRINRRVYQGFSVPKIVALILEEHGILGDAYRLELKATYPQRDYRTQYDETDLHFIQRLCEEEGIHFHFQHSAQGHVLVFADDRTAFPRIGQATALAQENGWVAGEHIQVPGARTLERRYMVHRQVEGQSKQVYLHSGHVVECSDCPGQGNDLWLLTQVFHEGRQPEAWDDGVEPGDDALQGYRNRFTALAWEVFHRPPVVHHKPQVPSSQVAVVIALEDEETPGEPRPGRVKVRFPWDREGRFDDKSSCWLVGAASECGQVKPLQVGEEVTVTFVDGDPDQPRIGGCQCCR</sequence>
<dbReference type="Pfam" id="PF05954">
    <property type="entry name" value="Phage_GPD"/>
    <property type="match status" value="1"/>
</dbReference>
<dbReference type="Proteomes" id="UP000693952">
    <property type="component" value="Chromosome"/>
</dbReference>
<accession>A0ABX8MIK9</accession>
<reference evidence="2" key="1">
    <citation type="submission" date="2021-06" db="EMBL/GenBank/DDBJ databases">
        <title>Updating the genus Pseudomonas: Description of 43 new species and partition of the Pseudomonas putida group.</title>
        <authorList>
            <person name="Girard L."/>
            <person name="Lood C."/>
            <person name="Vandamme P."/>
            <person name="Rokni-Zadeh H."/>
            <person name="van Noort V."/>
            <person name="Hofte M."/>
            <person name="Lavigne R."/>
            <person name="De Mot R."/>
        </authorList>
    </citation>
    <scope>NUCLEOTIDE SEQUENCE</scope>
    <source>
        <strain evidence="2">CMR12a</strain>
    </source>
</reference>
<keyword evidence="3" id="KW-1185">Reference proteome</keyword>
<evidence type="ECO:0000313" key="2">
    <source>
        <dbReference type="EMBL" id="QXH39141.1"/>
    </source>
</evidence>
<evidence type="ECO:0000313" key="3">
    <source>
        <dbReference type="Proteomes" id="UP000693952"/>
    </source>
</evidence>
<evidence type="ECO:0000259" key="1">
    <source>
        <dbReference type="Pfam" id="PF04717"/>
    </source>
</evidence>
<dbReference type="Gene3D" id="2.30.110.50">
    <property type="match status" value="1"/>
</dbReference>
<dbReference type="InterPro" id="IPR006531">
    <property type="entry name" value="Gp5/Vgr_OB"/>
</dbReference>
<dbReference type="Gene3D" id="3.55.50.10">
    <property type="entry name" value="Baseplate protein-like domains"/>
    <property type="match status" value="1"/>
</dbReference>
<protein>
    <submittedName>
        <fullName evidence="2">Type VI secretion system tip protein VgrG</fullName>
    </submittedName>
</protein>
<dbReference type="RefSeq" id="WP_124347765.1">
    <property type="nucleotide sequence ID" value="NZ_CP027706.1"/>
</dbReference>
<dbReference type="SUPFAM" id="SSF69255">
    <property type="entry name" value="gp5 N-terminal domain-like"/>
    <property type="match status" value="1"/>
</dbReference>
<dbReference type="InterPro" id="IPR037026">
    <property type="entry name" value="Vgr_OB-fold_dom_sf"/>
</dbReference>
<dbReference type="Gene3D" id="2.40.50.230">
    <property type="entry name" value="Gp5 N-terminal domain"/>
    <property type="match status" value="1"/>
</dbReference>
<name>A0ABX8MIK9_9PSED</name>
<dbReference type="SUPFAM" id="SSF69279">
    <property type="entry name" value="Phage tail proteins"/>
    <property type="match status" value="2"/>
</dbReference>
<dbReference type="EMBL" id="CP077074">
    <property type="protein sequence ID" value="QXH39141.1"/>
    <property type="molecule type" value="Genomic_DNA"/>
</dbReference>
<organism evidence="2 3">
    <name type="scientific">Pseudomonas sessilinigenes</name>
    <dbReference type="NCBI Taxonomy" id="658629"/>
    <lineage>
        <taxon>Bacteria</taxon>
        <taxon>Pseudomonadati</taxon>
        <taxon>Pseudomonadota</taxon>
        <taxon>Gammaproteobacteria</taxon>
        <taxon>Pseudomonadales</taxon>
        <taxon>Pseudomonadaceae</taxon>
        <taxon>Pseudomonas</taxon>
    </lineage>
</organism>
<proteinExistence type="predicted"/>
<feature type="domain" description="Gp5/Type VI secretion system Vgr protein OB-fold" evidence="1">
    <location>
        <begin position="322"/>
        <end position="382"/>
    </location>
</feature>
<gene>
    <name evidence="2" type="ORF">KSS89_23315</name>
</gene>
<dbReference type="Pfam" id="PF04717">
    <property type="entry name" value="Phage_base_V"/>
    <property type="match status" value="1"/>
</dbReference>